<dbReference type="EMBL" id="MCFC01000020">
    <property type="protein sequence ID" value="ORY30381.1"/>
    <property type="molecule type" value="Genomic_DNA"/>
</dbReference>
<feature type="compositionally biased region" description="Basic and acidic residues" evidence="2">
    <location>
        <begin position="135"/>
        <end position="151"/>
    </location>
</feature>
<comment type="similarity">
    <text evidence="1">Belongs to the R-transferase family.</text>
</comment>
<proteinExistence type="inferred from homology"/>
<feature type="compositionally biased region" description="Basic and acidic residues" evidence="2">
    <location>
        <begin position="101"/>
        <end position="110"/>
    </location>
</feature>
<dbReference type="PANTHER" id="PTHR21367">
    <property type="entry name" value="ARGININE-TRNA-PROTEIN TRANSFERASE 1"/>
    <property type="match status" value="1"/>
</dbReference>
<dbReference type="InterPro" id="IPR030700">
    <property type="entry name" value="N-end_Aminoacyl_Trfase"/>
</dbReference>
<dbReference type="InterPro" id="IPR007472">
    <property type="entry name" value="N-end_Aminoacyl_Trfase_C"/>
</dbReference>
<evidence type="ECO:0000313" key="4">
    <source>
        <dbReference type="EMBL" id="ORY30381.1"/>
    </source>
</evidence>
<accession>A0A1Y2B6C0</accession>
<gene>
    <name evidence="4" type="ORF">BCR39DRAFT_558660</name>
</gene>
<dbReference type="InterPro" id="IPR017137">
    <property type="entry name" value="Arg-tRNA-P_Trfase_1_euk"/>
</dbReference>
<feature type="domain" description="N-end rule aminoacyl transferase C-terminal" evidence="3">
    <location>
        <begin position="189"/>
        <end position="336"/>
    </location>
</feature>
<evidence type="ECO:0000256" key="1">
    <source>
        <dbReference type="PIRNR" id="PIRNR037207"/>
    </source>
</evidence>
<dbReference type="GO" id="GO:0005737">
    <property type="term" value="C:cytoplasm"/>
    <property type="evidence" value="ECO:0007669"/>
    <property type="project" value="TreeGrafter"/>
</dbReference>
<reference evidence="4 5" key="1">
    <citation type="submission" date="2016-07" db="EMBL/GenBank/DDBJ databases">
        <title>Pervasive Adenine N6-methylation of Active Genes in Fungi.</title>
        <authorList>
            <consortium name="DOE Joint Genome Institute"/>
            <person name="Mondo S.J."/>
            <person name="Dannebaum R.O."/>
            <person name="Kuo R.C."/>
            <person name="Labutti K."/>
            <person name="Haridas S."/>
            <person name="Kuo A."/>
            <person name="Salamov A."/>
            <person name="Ahrendt S.R."/>
            <person name="Lipzen A."/>
            <person name="Sullivan W."/>
            <person name="Andreopoulos W.B."/>
            <person name="Clum A."/>
            <person name="Lindquist E."/>
            <person name="Daum C."/>
            <person name="Ramamoorthy G.K."/>
            <person name="Gryganskyi A."/>
            <person name="Culley D."/>
            <person name="Magnuson J.K."/>
            <person name="James T.Y."/>
            <person name="O'Malley M.A."/>
            <person name="Stajich J.E."/>
            <person name="Spatafora J.W."/>
            <person name="Visel A."/>
            <person name="Grigoriev I.V."/>
        </authorList>
    </citation>
    <scope>NUCLEOTIDE SEQUENCE [LARGE SCALE GENOMIC DNA]</scope>
    <source>
        <strain evidence="4 5">68-887.2</strain>
    </source>
</reference>
<keyword evidence="5" id="KW-1185">Reference proteome</keyword>
<dbReference type="EC" id="2.3.2.8" evidence="1"/>
<dbReference type="PIRSF" id="PIRSF037207">
    <property type="entry name" value="ATE1_euk"/>
    <property type="match status" value="1"/>
</dbReference>
<dbReference type="Proteomes" id="UP000193986">
    <property type="component" value="Unassembled WGS sequence"/>
</dbReference>
<dbReference type="PANTHER" id="PTHR21367:SF1">
    <property type="entry name" value="ARGINYL-TRNA--PROTEIN TRANSFERASE 1"/>
    <property type="match status" value="1"/>
</dbReference>
<keyword evidence="1" id="KW-0012">Acyltransferase</keyword>
<evidence type="ECO:0000313" key="5">
    <source>
        <dbReference type="Proteomes" id="UP000193986"/>
    </source>
</evidence>
<feature type="region of interest" description="Disordered" evidence="2">
    <location>
        <begin position="69"/>
        <end position="152"/>
    </location>
</feature>
<feature type="region of interest" description="Disordered" evidence="2">
    <location>
        <begin position="377"/>
        <end position="411"/>
    </location>
</feature>
<protein>
    <recommendedName>
        <fullName evidence="1">Arginyl-tRNA--protein transferase 1</fullName>
        <shortName evidence="1">Arginyltransferase 1</shortName>
        <shortName evidence="1">R-transferase 1</shortName>
        <ecNumber evidence="1">2.3.2.8</ecNumber>
    </recommendedName>
    <alternativeName>
        <fullName evidence="1">Arginine-tRNA--protein transferase 1</fullName>
    </alternativeName>
</protein>
<comment type="caution">
    <text evidence="4">The sequence shown here is derived from an EMBL/GenBank/DDBJ whole genome shotgun (WGS) entry which is preliminary data.</text>
</comment>
<keyword evidence="1 4" id="KW-0808">Transferase</keyword>
<keyword evidence="1" id="KW-0833">Ubl conjugation pathway</keyword>
<feature type="compositionally biased region" description="Acidic residues" evidence="2">
    <location>
        <begin position="386"/>
        <end position="402"/>
    </location>
</feature>
<dbReference type="STRING" id="71784.A0A1Y2B6C0"/>
<comment type="function">
    <text evidence="1">Involved in the post-translational conjugation of arginine to the N-terminal aspartate or glutamate of a protein. This arginylation is required for degradation of the protein via the ubiquitin pathway.</text>
</comment>
<evidence type="ECO:0000256" key="2">
    <source>
        <dbReference type="SAM" id="MobiDB-lite"/>
    </source>
</evidence>
<feature type="compositionally biased region" description="Gly residues" evidence="2">
    <location>
        <begin position="120"/>
        <end position="134"/>
    </location>
</feature>
<evidence type="ECO:0000259" key="3">
    <source>
        <dbReference type="Pfam" id="PF04377"/>
    </source>
</evidence>
<dbReference type="InParanoid" id="A0A1Y2B6C0"/>
<comment type="catalytic activity">
    <reaction evidence="1">
        <text>an N-terminal L-alpha-aminoacyl-[protein] + L-arginyl-tRNA(Arg) = an N-terminal L-arginyl-L-aminoacyl-[protein] + tRNA(Arg) + H(+)</text>
        <dbReference type="Rhea" id="RHEA:10208"/>
        <dbReference type="Rhea" id="RHEA-COMP:9658"/>
        <dbReference type="Rhea" id="RHEA-COMP:9673"/>
        <dbReference type="Rhea" id="RHEA-COMP:10636"/>
        <dbReference type="Rhea" id="RHEA-COMP:10638"/>
        <dbReference type="ChEBI" id="CHEBI:15378"/>
        <dbReference type="ChEBI" id="CHEBI:78442"/>
        <dbReference type="ChEBI" id="CHEBI:78513"/>
        <dbReference type="ChEBI" id="CHEBI:78597"/>
        <dbReference type="ChEBI" id="CHEBI:83562"/>
        <dbReference type="EC" id="2.3.2.8"/>
    </reaction>
</comment>
<name>A0A1Y2B6C0_9TREE</name>
<dbReference type="AlphaFoldDB" id="A0A1Y2B6C0"/>
<dbReference type="GO" id="GO:0004057">
    <property type="term" value="F:arginyl-tRNA--protein transferase activity"/>
    <property type="evidence" value="ECO:0007669"/>
    <property type="project" value="UniProtKB-EC"/>
</dbReference>
<organism evidence="4 5">
    <name type="scientific">Naematelia encephala</name>
    <dbReference type="NCBI Taxonomy" id="71784"/>
    <lineage>
        <taxon>Eukaryota</taxon>
        <taxon>Fungi</taxon>
        <taxon>Dikarya</taxon>
        <taxon>Basidiomycota</taxon>
        <taxon>Agaricomycotina</taxon>
        <taxon>Tremellomycetes</taxon>
        <taxon>Tremellales</taxon>
        <taxon>Naemateliaceae</taxon>
        <taxon>Naematelia</taxon>
    </lineage>
</organism>
<sequence length="489" mass="53623">MARSCCPQYTIRLDVSAFKAGKKERQVVNRWNRFLSDGIKPGQLVDDKGTVGQQRVDKVEGQVIESGQRVEGQLLRSDQGVEEPGLKSAQGVEGQRIKSGPRVERQDTKSGRGSNKQAGIGNGNGTLTGTGDGRGQGDSKGKAKQKQKEKGNGAIDVLEQVKMYEEEQGGLVGKHCFTTELVPAKPTNETCALYKKYQIAVHRDPPEKVTMRSFSRFLCESPLGEAPIIYGPECNTASLPKTYGSYHLLYRVDKALIGISVIDILPACVSSVYFIWDPDWAWASLGKLSALREAALVRDIRQAGIDKMRWLYMGYWIPDCVKMKYKSEYGPSYLLDPGTNVFHLLDAKLEKFLQAHPTGYMPFSHIASFPPDDLGQAVASTASTEKDEDEDEDSMSEVEELDAFPSSPPPPGFADPSSFSNGDIARLLVLMQSGRRGSRLVQLDNLLGSNSDALNRQVRELVAAVGMEMMARSGGGLEQVKDKGILFFG</sequence>
<dbReference type="OrthoDB" id="74183at2759"/>
<dbReference type="Pfam" id="PF04377">
    <property type="entry name" value="ATE_C"/>
    <property type="match status" value="1"/>
</dbReference>